<keyword evidence="3" id="KW-1003">Cell membrane</keyword>
<comment type="similarity">
    <text evidence="7">Belongs to the binding-protein-dependent transport system permease family.</text>
</comment>
<dbReference type="Gene3D" id="1.10.3720.10">
    <property type="entry name" value="MetI-like"/>
    <property type="match status" value="1"/>
</dbReference>
<dbReference type="AlphaFoldDB" id="A0A0E2AZL3"/>
<feature type="transmembrane region" description="Helical" evidence="7">
    <location>
        <begin position="260"/>
        <end position="279"/>
    </location>
</feature>
<dbReference type="InterPro" id="IPR000515">
    <property type="entry name" value="MetI-like"/>
</dbReference>
<dbReference type="EMBL" id="AHMY02000055">
    <property type="protein sequence ID" value="EKO14411.1"/>
    <property type="molecule type" value="Genomic_DNA"/>
</dbReference>
<protein>
    <submittedName>
        <fullName evidence="9">ABC transporter, permease protein</fullName>
    </submittedName>
</protein>
<comment type="caution">
    <text evidence="9">The sequence shown here is derived from an EMBL/GenBank/DDBJ whole genome shotgun (WGS) entry which is preliminary data.</text>
</comment>
<organism evidence="9 10">
    <name type="scientific">Leptospira kirschneri str. H1</name>
    <dbReference type="NCBI Taxonomy" id="1049966"/>
    <lineage>
        <taxon>Bacteria</taxon>
        <taxon>Pseudomonadati</taxon>
        <taxon>Spirochaetota</taxon>
        <taxon>Spirochaetia</taxon>
        <taxon>Leptospirales</taxon>
        <taxon>Leptospiraceae</taxon>
        <taxon>Leptospira</taxon>
    </lineage>
</organism>
<evidence type="ECO:0000313" key="10">
    <source>
        <dbReference type="Proteomes" id="UP000006253"/>
    </source>
</evidence>
<evidence type="ECO:0000256" key="6">
    <source>
        <dbReference type="ARBA" id="ARBA00023136"/>
    </source>
</evidence>
<dbReference type="PROSITE" id="PS50928">
    <property type="entry name" value="ABC_TM1"/>
    <property type="match status" value="1"/>
</dbReference>
<evidence type="ECO:0000313" key="9">
    <source>
        <dbReference type="EMBL" id="EKO14411.1"/>
    </source>
</evidence>
<accession>A0A0E2AZL3</accession>
<proteinExistence type="inferred from homology"/>
<sequence>MQGEISRFLLFLVALIFFSVLFGHLRSLNKEYLYADSSFSKEESFLEQESFLPRVFSFIKGIIIFQSGKTTSGESVWKHIFSRVLPTLHLAVFSVGWGSFFAVTLALIGSKKEEGIFKSVFLFLSNWILSTPVFVVGVVLLLIFFVQLEWFPPGGYEPWNSTYVILPGIALGSRVWARIYQFALSLTEIELKSPYTKVLRARGYSKNRILWNHVLLKILPLLVVLILLDFSSLLSGAMIVEEIFFFPGIGKSMYYAIQTMDAELLSALLFYSGLTFYIFSRVSIRFQESLTGKENLF</sequence>
<evidence type="ECO:0000256" key="3">
    <source>
        <dbReference type="ARBA" id="ARBA00022475"/>
    </source>
</evidence>
<dbReference type="Proteomes" id="UP000006253">
    <property type="component" value="Unassembled WGS sequence"/>
</dbReference>
<evidence type="ECO:0000256" key="5">
    <source>
        <dbReference type="ARBA" id="ARBA00022989"/>
    </source>
</evidence>
<feature type="transmembrane region" description="Helical" evidence="7">
    <location>
        <begin position="158"/>
        <end position="177"/>
    </location>
</feature>
<evidence type="ECO:0000256" key="1">
    <source>
        <dbReference type="ARBA" id="ARBA00004651"/>
    </source>
</evidence>
<comment type="subcellular location">
    <subcellularLocation>
        <location evidence="1 7">Cell membrane</location>
        <topology evidence="1 7">Multi-pass membrane protein</topology>
    </subcellularLocation>
</comment>
<feature type="domain" description="ABC transmembrane type-1" evidence="8">
    <location>
        <begin position="84"/>
        <end position="283"/>
    </location>
</feature>
<evidence type="ECO:0000259" key="8">
    <source>
        <dbReference type="PROSITE" id="PS50928"/>
    </source>
</evidence>
<keyword evidence="2 7" id="KW-0813">Transport</keyword>
<evidence type="ECO:0000256" key="4">
    <source>
        <dbReference type="ARBA" id="ARBA00022692"/>
    </source>
</evidence>
<dbReference type="InterPro" id="IPR035906">
    <property type="entry name" value="MetI-like_sf"/>
</dbReference>
<feature type="transmembrane region" description="Helical" evidence="7">
    <location>
        <begin position="214"/>
        <end position="240"/>
    </location>
</feature>
<keyword evidence="4 7" id="KW-0812">Transmembrane</keyword>
<dbReference type="PANTHER" id="PTHR43163">
    <property type="entry name" value="DIPEPTIDE TRANSPORT SYSTEM PERMEASE PROTEIN DPPB-RELATED"/>
    <property type="match status" value="1"/>
</dbReference>
<evidence type="ECO:0000256" key="7">
    <source>
        <dbReference type="RuleBase" id="RU363032"/>
    </source>
</evidence>
<dbReference type="SUPFAM" id="SSF161098">
    <property type="entry name" value="MetI-like"/>
    <property type="match status" value="1"/>
</dbReference>
<feature type="transmembrane region" description="Helical" evidence="7">
    <location>
        <begin position="7"/>
        <end position="25"/>
    </location>
</feature>
<dbReference type="GO" id="GO:0005886">
    <property type="term" value="C:plasma membrane"/>
    <property type="evidence" value="ECO:0007669"/>
    <property type="project" value="UniProtKB-SubCell"/>
</dbReference>
<name>A0A0E2AZL3_9LEPT</name>
<gene>
    <name evidence="9" type="ORF">LEP1GSC081_2809</name>
</gene>
<evidence type="ECO:0000256" key="2">
    <source>
        <dbReference type="ARBA" id="ARBA00022448"/>
    </source>
</evidence>
<dbReference type="GO" id="GO:0055085">
    <property type="term" value="P:transmembrane transport"/>
    <property type="evidence" value="ECO:0007669"/>
    <property type="project" value="InterPro"/>
</dbReference>
<feature type="transmembrane region" description="Helical" evidence="7">
    <location>
        <begin position="120"/>
        <end position="146"/>
    </location>
</feature>
<feature type="transmembrane region" description="Helical" evidence="7">
    <location>
        <begin position="88"/>
        <end position="108"/>
    </location>
</feature>
<keyword evidence="6 7" id="KW-0472">Membrane</keyword>
<dbReference type="PANTHER" id="PTHR43163:SF6">
    <property type="entry name" value="DIPEPTIDE TRANSPORT SYSTEM PERMEASE PROTEIN DPPB-RELATED"/>
    <property type="match status" value="1"/>
</dbReference>
<dbReference type="RefSeq" id="WP_004766437.1">
    <property type="nucleotide sequence ID" value="NZ_AHMY02000055.1"/>
</dbReference>
<dbReference type="Pfam" id="PF00528">
    <property type="entry name" value="BPD_transp_1"/>
    <property type="match status" value="1"/>
</dbReference>
<keyword evidence="5 7" id="KW-1133">Transmembrane helix</keyword>
<reference evidence="9 10" key="1">
    <citation type="submission" date="2012-10" db="EMBL/GenBank/DDBJ databases">
        <authorList>
            <person name="Harkins D.M."/>
            <person name="Durkin A.S."/>
            <person name="Brinkac L.M."/>
            <person name="Selengut J.D."/>
            <person name="Sanka R."/>
            <person name="DePew J."/>
            <person name="Purushe J."/>
            <person name="Peacock S.J."/>
            <person name="Thaipadungpanit J."/>
            <person name="Wuthiekanun V.W."/>
            <person name="Day N.P."/>
            <person name="Vinetz J.M."/>
            <person name="Sutton G.G."/>
            <person name="Nelson W.C."/>
            <person name="Fouts D.E."/>
        </authorList>
    </citation>
    <scope>NUCLEOTIDE SEQUENCE [LARGE SCALE GENOMIC DNA]</scope>
    <source>
        <strain evidence="9 10">H1</strain>
    </source>
</reference>